<dbReference type="EMBL" id="CP036281">
    <property type="protein sequence ID" value="QDU80887.1"/>
    <property type="molecule type" value="Genomic_DNA"/>
</dbReference>
<dbReference type="RefSeq" id="WP_144996118.1">
    <property type="nucleotide sequence ID" value="NZ_CP036281.1"/>
</dbReference>
<dbReference type="Proteomes" id="UP000317178">
    <property type="component" value="Chromosome"/>
</dbReference>
<dbReference type="KEGG" id="plon:Pla110_26230"/>
<dbReference type="PANTHER" id="PTHR43471">
    <property type="entry name" value="ABC TRANSPORTER PERMEASE"/>
    <property type="match status" value="1"/>
</dbReference>
<accession>A0A518CNT5</accession>
<organism evidence="2 3">
    <name type="scientific">Polystyrenella longa</name>
    <dbReference type="NCBI Taxonomy" id="2528007"/>
    <lineage>
        <taxon>Bacteria</taxon>
        <taxon>Pseudomonadati</taxon>
        <taxon>Planctomycetota</taxon>
        <taxon>Planctomycetia</taxon>
        <taxon>Planctomycetales</taxon>
        <taxon>Planctomycetaceae</taxon>
        <taxon>Polystyrenella</taxon>
    </lineage>
</organism>
<evidence type="ECO:0000313" key="2">
    <source>
        <dbReference type="EMBL" id="QDU80887.1"/>
    </source>
</evidence>
<reference evidence="2 3" key="1">
    <citation type="submission" date="2019-02" db="EMBL/GenBank/DDBJ databases">
        <title>Deep-cultivation of Planctomycetes and their phenomic and genomic characterization uncovers novel biology.</title>
        <authorList>
            <person name="Wiegand S."/>
            <person name="Jogler M."/>
            <person name="Boedeker C."/>
            <person name="Pinto D."/>
            <person name="Vollmers J."/>
            <person name="Rivas-Marin E."/>
            <person name="Kohn T."/>
            <person name="Peeters S.H."/>
            <person name="Heuer A."/>
            <person name="Rast P."/>
            <person name="Oberbeckmann S."/>
            <person name="Bunk B."/>
            <person name="Jeske O."/>
            <person name="Meyerdierks A."/>
            <person name="Storesund J.E."/>
            <person name="Kallscheuer N."/>
            <person name="Luecker S."/>
            <person name="Lage O.M."/>
            <person name="Pohl T."/>
            <person name="Merkel B.J."/>
            <person name="Hornburger P."/>
            <person name="Mueller R.-W."/>
            <person name="Bruemmer F."/>
            <person name="Labrenz M."/>
            <person name="Spormann A.M."/>
            <person name="Op den Camp H."/>
            <person name="Overmann J."/>
            <person name="Amann R."/>
            <person name="Jetten M.S.M."/>
            <person name="Mascher T."/>
            <person name="Medema M.H."/>
            <person name="Devos D.P."/>
            <person name="Kaster A.-K."/>
            <person name="Ovreas L."/>
            <person name="Rohde M."/>
            <person name="Galperin M.Y."/>
            <person name="Jogler C."/>
        </authorList>
    </citation>
    <scope>NUCLEOTIDE SEQUENCE [LARGE SCALE GENOMIC DNA]</scope>
    <source>
        <strain evidence="2 3">Pla110</strain>
    </source>
</reference>
<evidence type="ECO:0008006" key="4">
    <source>
        <dbReference type="Google" id="ProtNLM"/>
    </source>
</evidence>
<feature type="transmembrane region" description="Helical" evidence="1">
    <location>
        <begin position="381"/>
        <end position="399"/>
    </location>
</feature>
<feature type="transmembrane region" description="Helical" evidence="1">
    <location>
        <begin position="114"/>
        <end position="139"/>
    </location>
</feature>
<sequence>MTFEPIPYDISEGFLHFLYAFFGFGLMIVLLGVFVTRLSMGTRGPKLVLQQLKDGLHEITSLSLKRIMAIATLTFKEAARRKVFYIIILFALLFMFANWFLSMSDQRTDFQIEVYVSFVLTVISILVIPIVLLLSCWGIPEDIRQRSLHTVVTKPAHRMEVVMGRIFGFVGIGSILLLFMGVIGYFWIMRALPVEAQNDLACRVPVYGKLYFIDKDGNETKRGINTGDQWDFRSYIEGATKGRAIWTFNDFDSSAVSPNEPLQVETRFEAFRTYKGNIEDTLQVELTVVNNDNQTRVRLTPFPLREYTFNLVEIPQTLKVYDDEQGKEIEYNLSKDILSSESGFSLEVRCLDSQQYIGMANPDLFIRLPDRAFIVGFSKAIFGQWLLLVLIVSISVALSCMVKGPIATIATVALLMISFMFSGVLNEQITGRAIGGGPMESLYRMISQTNETSRLPADDTIAQIALSLDPIFSNMLWIVKHIIPDMSSFSMAEYLAKGFDVNASAAIIPSIAVTLSYFLVSVIVGYYCLKLRELESK</sequence>
<dbReference type="AlphaFoldDB" id="A0A518CNT5"/>
<feature type="transmembrane region" description="Helical" evidence="1">
    <location>
        <begin position="406"/>
        <end position="425"/>
    </location>
</feature>
<feature type="transmembrane region" description="Helical" evidence="1">
    <location>
        <begin position="166"/>
        <end position="188"/>
    </location>
</feature>
<feature type="transmembrane region" description="Helical" evidence="1">
    <location>
        <begin position="14"/>
        <end position="36"/>
    </location>
</feature>
<evidence type="ECO:0000313" key="3">
    <source>
        <dbReference type="Proteomes" id="UP000317178"/>
    </source>
</evidence>
<feature type="transmembrane region" description="Helical" evidence="1">
    <location>
        <begin position="83"/>
        <end position="102"/>
    </location>
</feature>
<proteinExistence type="predicted"/>
<name>A0A518CNT5_9PLAN</name>
<keyword evidence="1" id="KW-1133">Transmembrane helix</keyword>
<dbReference type="PANTHER" id="PTHR43471:SF10">
    <property type="entry name" value="SLL1107 PROTEIN"/>
    <property type="match status" value="1"/>
</dbReference>
<protein>
    <recommendedName>
        <fullName evidence="4">ABC-2 family transporter protein</fullName>
    </recommendedName>
</protein>
<evidence type="ECO:0000256" key="1">
    <source>
        <dbReference type="SAM" id="Phobius"/>
    </source>
</evidence>
<keyword evidence="1" id="KW-0812">Transmembrane</keyword>
<keyword evidence="3" id="KW-1185">Reference proteome</keyword>
<dbReference type="OrthoDB" id="231083at2"/>
<gene>
    <name evidence="2" type="ORF">Pla110_26230</name>
</gene>
<feature type="transmembrane region" description="Helical" evidence="1">
    <location>
        <begin position="507"/>
        <end position="529"/>
    </location>
</feature>
<keyword evidence="1" id="KW-0472">Membrane</keyword>